<dbReference type="CDD" id="cd02042">
    <property type="entry name" value="ParAB_family"/>
    <property type="match status" value="1"/>
</dbReference>
<feature type="region of interest" description="Disordered" evidence="1">
    <location>
        <begin position="1"/>
        <end position="59"/>
    </location>
</feature>
<dbReference type="EMBL" id="JBHLXH010000001">
    <property type="protein sequence ID" value="MFC0222790.1"/>
    <property type="molecule type" value="Genomic_DNA"/>
</dbReference>
<evidence type="ECO:0000259" key="2">
    <source>
        <dbReference type="Pfam" id="PF13614"/>
    </source>
</evidence>
<dbReference type="InterPro" id="IPR025669">
    <property type="entry name" value="AAA_dom"/>
</dbReference>
<dbReference type="PANTHER" id="PTHR13696:SF52">
    <property type="entry name" value="PARA FAMILY PROTEIN CT_582"/>
    <property type="match status" value="1"/>
</dbReference>
<protein>
    <submittedName>
        <fullName evidence="3">ParA family protein</fullName>
    </submittedName>
</protein>
<organism evidence="3 4">
    <name type="scientific">Nocardioides zeicaulis</name>
    <dbReference type="NCBI Taxonomy" id="1776857"/>
    <lineage>
        <taxon>Bacteria</taxon>
        <taxon>Bacillati</taxon>
        <taxon>Actinomycetota</taxon>
        <taxon>Actinomycetes</taxon>
        <taxon>Propionibacteriales</taxon>
        <taxon>Nocardioidaceae</taxon>
        <taxon>Nocardioides</taxon>
    </lineage>
</organism>
<accession>A0ABV6E1D1</accession>
<sequence length="373" mass="39553">MPGTRSGDSEFSTEWNRGAEREDPQDEAVHPQASGPGAVSRETATAPAESGVSRETRPAWQVRTAGDLATDALDIEHHNTPLAQAAQHSVLARSGGLRRQGAPRPDATRVFVVANQKGGVGKTTSTVNVAAGLAQLGQRVLVIDLDPQGNASTALSIDHHRGVPSTYDMLVDGQPLAEVMSECADLPGLWVVPATIDLAGAEIELVSVVAREQRLARAIAAHPLVGTADEVGEDRFDYVFVDCPPSLGLLTLNALVAGREMFIPIQAEYYALEGLGQLLETVEMVRQHLNPQLTVSTILLTMYDARTRLAAGVAEEVRSHFGDQVLKTAVPRSVRVSEAPSYGQTVMTYDPASAGALSYLEAAREIASKGAPA</sequence>
<dbReference type="PANTHER" id="PTHR13696">
    <property type="entry name" value="P-LOOP CONTAINING NUCLEOSIDE TRIPHOSPHATE HYDROLASE"/>
    <property type="match status" value="1"/>
</dbReference>
<evidence type="ECO:0000313" key="4">
    <source>
        <dbReference type="Proteomes" id="UP001589698"/>
    </source>
</evidence>
<dbReference type="Gene3D" id="3.40.50.300">
    <property type="entry name" value="P-loop containing nucleotide triphosphate hydrolases"/>
    <property type="match status" value="1"/>
</dbReference>
<dbReference type="InterPro" id="IPR050678">
    <property type="entry name" value="DNA_Partitioning_ATPase"/>
</dbReference>
<gene>
    <name evidence="3" type="ORF">ACFFJG_09870</name>
</gene>
<feature type="domain" description="AAA" evidence="2">
    <location>
        <begin position="109"/>
        <end position="294"/>
    </location>
</feature>
<dbReference type="Proteomes" id="UP001589698">
    <property type="component" value="Unassembled WGS sequence"/>
</dbReference>
<dbReference type="Pfam" id="PF13614">
    <property type="entry name" value="AAA_31"/>
    <property type="match status" value="1"/>
</dbReference>
<keyword evidence="4" id="KW-1185">Reference proteome</keyword>
<evidence type="ECO:0000256" key="1">
    <source>
        <dbReference type="SAM" id="MobiDB-lite"/>
    </source>
</evidence>
<reference evidence="3 4" key="1">
    <citation type="submission" date="2024-09" db="EMBL/GenBank/DDBJ databases">
        <authorList>
            <person name="Sun Q."/>
            <person name="Mori K."/>
        </authorList>
    </citation>
    <scope>NUCLEOTIDE SEQUENCE [LARGE SCALE GENOMIC DNA]</scope>
    <source>
        <strain evidence="3 4">CCM 8654</strain>
    </source>
</reference>
<name>A0ABV6E1D1_9ACTN</name>
<comment type="caution">
    <text evidence="3">The sequence shown here is derived from an EMBL/GenBank/DDBJ whole genome shotgun (WGS) entry which is preliminary data.</text>
</comment>
<dbReference type="RefSeq" id="WP_378518480.1">
    <property type="nucleotide sequence ID" value="NZ_CBCSDI010000050.1"/>
</dbReference>
<evidence type="ECO:0000313" key="3">
    <source>
        <dbReference type="EMBL" id="MFC0222790.1"/>
    </source>
</evidence>
<proteinExistence type="predicted"/>
<dbReference type="InterPro" id="IPR027417">
    <property type="entry name" value="P-loop_NTPase"/>
</dbReference>
<dbReference type="SUPFAM" id="SSF52540">
    <property type="entry name" value="P-loop containing nucleoside triphosphate hydrolases"/>
    <property type="match status" value="1"/>
</dbReference>